<dbReference type="Gene3D" id="3.40.640.10">
    <property type="entry name" value="Type I PLP-dependent aspartate aminotransferase-like (Major domain)"/>
    <property type="match status" value="2"/>
</dbReference>
<comment type="cofactor">
    <cofactor evidence="1">
        <name>pyridoxal 5'-phosphate</name>
        <dbReference type="ChEBI" id="CHEBI:597326"/>
    </cofactor>
</comment>
<evidence type="ECO:0000256" key="1">
    <source>
        <dbReference type="ARBA" id="ARBA00001933"/>
    </source>
</evidence>
<evidence type="ECO:0000256" key="2">
    <source>
        <dbReference type="ARBA" id="ARBA00022576"/>
    </source>
</evidence>
<feature type="compositionally biased region" description="Polar residues" evidence="5">
    <location>
        <begin position="19"/>
        <end position="29"/>
    </location>
</feature>
<dbReference type="GO" id="GO:0016212">
    <property type="term" value="F:kynurenine-oxoglutarate transaminase activity"/>
    <property type="evidence" value="ECO:0007669"/>
    <property type="project" value="TreeGrafter"/>
</dbReference>
<keyword evidence="3" id="KW-0808">Transferase</keyword>
<dbReference type="CDD" id="cd00609">
    <property type="entry name" value="AAT_like"/>
    <property type="match status" value="1"/>
</dbReference>
<dbReference type="InterPro" id="IPR015424">
    <property type="entry name" value="PyrdxlP-dep_Trfase"/>
</dbReference>
<dbReference type="Proteomes" id="UP000678499">
    <property type="component" value="Unassembled WGS sequence"/>
</dbReference>
<dbReference type="EMBL" id="CAJPEX010000135">
    <property type="protein sequence ID" value="CAG0913628.1"/>
    <property type="molecule type" value="Genomic_DNA"/>
</dbReference>
<feature type="region of interest" description="Disordered" evidence="5">
    <location>
        <begin position="1"/>
        <end position="30"/>
    </location>
</feature>
<dbReference type="PANTHER" id="PTHR42790:SF19">
    <property type="entry name" value="KYNURENINE_ALPHA-AMINOADIPATE AMINOTRANSFERASE, MITOCHONDRIAL"/>
    <property type="match status" value="1"/>
</dbReference>
<sequence length="417" mass="46633">MPTDTGTSIRSNGEHYGCQSDTSGVTSGQELFESPPSVITDYSRFISQTSSFRNFSFPRVLMKCLETLPKDGVFFAGGLPNASLFPISNVTIELTDGTKIDFGNALTSTALQYGTTNGYPPLLQKLNEYLRRYHGIDEEKMRTREMFVVPGAQDGLSKAAECILNEGDYVILEKFMYPGTTGALAAMNPKHLTVESDGDGMIPESLLQVLSPWDGENARPSDTAPKDRFPSFLSMDVDNRVIRLDSFSKIVSAGMRLGCIIGPQALMERVLMHEQVTIMHTPGLTQIMLHKILESWGWEKFEEHVRNVTEFYKSRRDIMLKLCNEHLSDLAHWHEPRGGMFMWLKLKGIKDTLKFCMGPCMETGIVTLPGSACSVAPQEPSSFIRLSYSLVPVETMEKGIKRLREAILKEQARTARH</sequence>
<dbReference type="InterPro" id="IPR015421">
    <property type="entry name" value="PyrdxlP-dep_Trfase_major"/>
</dbReference>
<evidence type="ECO:0000256" key="4">
    <source>
        <dbReference type="ARBA" id="ARBA00022898"/>
    </source>
</evidence>
<gene>
    <name evidence="7" type="ORF">NMOB1V02_LOCUS1360</name>
</gene>
<evidence type="ECO:0000259" key="6">
    <source>
        <dbReference type="Pfam" id="PF00155"/>
    </source>
</evidence>
<dbReference type="OrthoDB" id="691673at2759"/>
<dbReference type="EMBL" id="OA882172">
    <property type="protein sequence ID" value="CAD7273476.1"/>
    <property type="molecule type" value="Genomic_DNA"/>
</dbReference>
<dbReference type="InterPro" id="IPR050859">
    <property type="entry name" value="Class-I_PLP-dep_aminotransf"/>
</dbReference>
<dbReference type="GO" id="GO:0030170">
    <property type="term" value="F:pyridoxal phosphate binding"/>
    <property type="evidence" value="ECO:0007669"/>
    <property type="project" value="InterPro"/>
</dbReference>
<name>A0A7R9BFD2_9CRUS</name>
<evidence type="ECO:0000256" key="3">
    <source>
        <dbReference type="ARBA" id="ARBA00022679"/>
    </source>
</evidence>
<feature type="compositionally biased region" description="Polar residues" evidence="5">
    <location>
        <begin position="1"/>
        <end position="11"/>
    </location>
</feature>
<dbReference type="PANTHER" id="PTHR42790">
    <property type="entry name" value="AMINOTRANSFERASE"/>
    <property type="match status" value="1"/>
</dbReference>
<reference evidence="7" key="1">
    <citation type="submission" date="2020-11" db="EMBL/GenBank/DDBJ databases">
        <authorList>
            <person name="Tran Van P."/>
        </authorList>
    </citation>
    <scope>NUCLEOTIDE SEQUENCE</scope>
</reference>
<dbReference type="InterPro" id="IPR015422">
    <property type="entry name" value="PyrdxlP-dep_Trfase_small"/>
</dbReference>
<protein>
    <recommendedName>
        <fullName evidence="6">Aminotransferase class I/classII large domain-containing protein</fullName>
    </recommendedName>
</protein>
<evidence type="ECO:0000256" key="5">
    <source>
        <dbReference type="SAM" id="MobiDB-lite"/>
    </source>
</evidence>
<dbReference type="Gene3D" id="3.90.1150.10">
    <property type="entry name" value="Aspartate Aminotransferase, domain 1"/>
    <property type="match status" value="1"/>
</dbReference>
<dbReference type="AlphaFoldDB" id="A0A7R9BFD2"/>
<dbReference type="InterPro" id="IPR004839">
    <property type="entry name" value="Aminotransferase_I/II_large"/>
</dbReference>
<keyword evidence="2" id="KW-0032">Aminotransferase</keyword>
<evidence type="ECO:0000313" key="8">
    <source>
        <dbReference type="Proteomes" id="UP000678499"/>
    </source>
</evidence>
<dbReference type="FunFam" id="3.90.1150.10:FF:000166">
    <property type="entry name" value="Kynurenine/alpha-aminoadipate aminotransferase, mitochondrial"/>
    <property type="match status" value="1"/>
</dbReference>
<evidence type="ECO:0000313" key="7">
    <source>
        <dbReference type="EMBL" id="CAD7273476.1"/>
    </source>
</evidence>
<accession>A0A7R9BFD2</accession>
<dbReference type="GO" id="GO:1901605">
    <property type="term" value="P:alpha-amino acid metabolic process"/>
    <property type="evidence" value="ECO:0007669"/>
    <property type="project" value="TreeGrafter"/>
</dbReference>
<organism evidence="7">
    <name type="scientific">Notodromas monacha</name>
    <dbReference type="NCBI Taxonomy" id="399045"/>
    <lineage>
        <taxon>Eukaryota</taxon>
        <taxon>Metazoa</taxon>
        <taxon>Ecdysozoa</taxon>
        <taxon>Arthropoda</taxon>
        <taxon>Crustacea</taxon>
        <taxon>Oligostraca</taxon>
        <taxon>Ostracoda</taxon>
        <taxon>Podocopa</taxon>
        <taxon>Podocopida</taxon>
        <taxon>Cypridocopina</taxon>
        <taxon>Cypridoidea</taxon>
        <taxon>Cyprididae</taxon>
        <taxon>Notodromas</taxon>
    </lineage>
</organism>
<feature type="domain" description="Aminotransferase class I/classII large" evidence="6">
    <location>
        <begin position="231"/>
        <end position="403"/>
    </location>
</feature>
<keyword evidence="8" id="KW-1185">Reference proteome</keyword>
<proteinExistence type="predicted"/>
<keyword evidence="4" id="KW-0663">Pyridoxal phosphate</keyword>
<dbReference type="Pfam" id="PF00155">
    <property type="entry name" value="Aminotran_1_2"/>
    <property type="match status" value="1"/>
</dbReference>
<dbReference type="SUPFAM" id="SSF53383">
    <property type="entry name" value="PLP-dependent transferases"/>
    <property type="match status" value="1"/>
</dbReference>